<dbReference type="InterPro" id="IPR029063">
    <property type="entry name" value="SAM-dependent_MTases_sf"/>
</dbReference>
<accession>A0ABW5GRW0</accession>
<dbReference type="CDD" id="cd02440">
    <property type="entry name" value="AdoMet_MTases"/>
    <property type="match status" value="1"/>
</dbReference>
<reference evidence="6" key="1">
    <citation type="journal article" date="2019" name="Int. J. Syst. Evol. Microbiol.">
        <title>The Global Catalogue of Microorganisms (GCM) 10K type strain sequencing project: providing services to taxonomists for standard genome sequencing and annotation.</title>
        <authorList>
            <consortium name="The Broad Institute Genomics Platform"/>
            <consortium name="The Broad Institute Genome Sequencing Center for Infectious Disease"/>
            <person name="Wu L."/>
            <person name="Ma J."/>
        </authorList>
    </citation>
    <scope>NUCLEOTIDE SEQUENCE [LARGE SCALE GENOMIC DNA]</scope>
    <source>
        <strain evidence="6">CGMCC 4.7643</strain>
    </source>
</reference>
<dbReference type="SUPFAM" id="SSF53335">
    <property type="entry name" value="S-adenosyl-L-methionine-dependent methyltransferases"/>
    <property type="match status" value="1"/>
</dbReference>
<keyword evidence="3" id="KW-0949">S-adenosyl-L-methionine</keyword>
<gene>
    <name evidence="5" type="ORF">ACFSYJ_33570</name>
</gene>
<name>A0ABW5GRW0_9PSEU</name>
<dbReference type="InterPro" id="IPR041698">
    <property type="entry name" value="Methyltransf_25"/>
</dbReference>
<dbReference type="PANTHER" id="PTHR43464:SF19">
    <property type="entry name" value="UBIQUINONE BIOSYNTHESIS O-METHYLTRANSFERASE, MITOCHONDRIAL"/>
    <property type="match status" value="1"/>
</dbReference>
<evidence type="ECO:0000313" key="6">
    <source>
        <dbReference type="Proteomes" id="UP001597419"/>
    </source>
</evidence>
<dbReference type="Pfam" id="PF13649">
    <property type="entry name" value="Methyltransf_25"/>
    <property type="match status" value="1"/>
</dbReference>
<keyword evidence="6" id="KW-1185">Reference proteome</keyword>
<proteinExistence type="predicted"/>
<comment type="caution">
    <text evidence="5">The sequence shown here is derived from an EMBL/GenBank/DDBJ whole genome shotgun (WGS) entry which is preliminary data.</text>
</comment>
<dbReference type="GO" id="GO:0008168">
    <property type="term" value="F:methyltransferase activity"/>
    <property type="evidence" value="ECO:0007669"/>
    <property type="project" value="UniProtKB-KW"/>
</dbReference>
<evidence type="ECO:0000256" key="2">
    <source>
        <dbReference type="ARBA" id="ARBA00022679"/>
    </source>
</evidence>
<sequence>MTDDVAAGQAPMDFDLAYQGDLPEMGITTPTAPWDIGGPQPAIVEFERAGRVRGHVLDAGCGTGGNALYLAGRGHRVTAIDLSGVAVGRGERLAASRGLDVRFAVEDAVALPGRAGDFDSIVDSALFHVLDRAGQREYLTSLHRATRPGATLNMVCMSEHSPLPGISAADLRAALVPHWSLATLRPAVYLARVPDKMFEVFGTTPPPLDDEGRHRLPAWSVTADRAEAQPQVRNR</sequence>
<dbReference type="GO" id="GO:0032259">
    <property type="term" value="P:methylation"/>
    <property type="evidence" value="ECO:0007669"/>
    <property type="project" value="UniProtKB-KW"/>
</dbReference>
<keyword evidence="1 5" id="KW-0489">Methyltransferase</keyword>
<evidence type="ECO:0000259" key="4">
    <source>
        <dbReference type="Pfam" id="PF13649"/>
    </source>
</evidence>
<feature type="domain" description="Methyltransferase" evidence="4">
    <location>
        <begin position="56"/>
        <end position="149"/>
    </location>
</feature>
<dbReference type="EC" id="2.1.-.-" evidence="5"/>
<dbReference type="Gene3D" id="3.40.50.150">
    <property type="entry name" value="Vaccinia Virus protein VP39"/>
    <property type="match status" value="1"/>
</dbReference>
<protein>
    <submittedName>
        <fullName evidence="5">Class I SAM-dependent methyltransferase</fullName>
        <ecNumber evidence="5">2.1.-.-</ecNumber>
    </submittedName>
</protein>
<dbReference type="Proteomes" id="UP001597419">
    <property type="component" value="Unassembled WGS sequence"/>
</dbReference>
<dbReference type="EMBL" id="JBHUKU010000021">
    <property type="protein sequence ID" value="MFD2463585.1"/>
    <property type="molecule type" value="Genomic_DNA"/>
</dbReference>
<evidence type="ECO:0000313" key="5">
    <source>
        <dbReference type="EMBL" id="MFD2463585.1"/>
    </source>
</evidence>
<evidence type="ECO:0000256" key="1">
    <source>
        <dbReference type="ARBA" id="ARBA00022603"/>
    </source>
</evidence>
<organism evidence="5 6">
    <name type="scientific">Amycolatopsis samaneae</name>
    <dbReference type="NCBI Taxonomy" id="664691"/>
    <lineage>
        <taxon>Bacteria</taxon>
        <taxon>Bacillati</taxon>
        <taxon>Actinomycetota</taxon>
        <taxon>Actinomycetes</taxon>
        <taxon>Pseudonocardiales</taxon>
        <taxon>Pseudonocardiaceae</taxon>
        <taxon>Amycolatopsis</taxon>
    </lineage>
</organism>
<evidence type="ECO:0000256" key="3">
    <source>
        <dbReference type="ARBA" id="ARBA00022691"/>
    </source>
</evidence>
<dbReference type="RefSeq" id="WP_345400621.1">
    <property type="nucleotide sequence ID" value="NZ_BAABHG010000011.1"/>
</dbReference>
<dbReference type="PANTHER" id="PTHR43464">
    <property type="entry name" value="METHYLTRANSFERASE"/>
    <property type="match status" value="1"/>
</dbReference>
<keyword evidence="2 5" id="KW-0808">Transferase</keyword>